<name>A0ABS0T0C4_9CAUL</name>
<organism evidence="4 5">
    <name type="scientific">Caulobacter hibisci</name>
    <dbReference type="NCBI Taxonomy" id="2035993"/>
    <lineage>
        <taxon>Bacteria</taxon>
        <taxon>Pseudomonadati</taxon>
        <taxon>Pseudomonadota</taxon>
        <taxon>Alphaproteobacteria</taxon>
        <taxon>Caulobacterales</taxon>
        <taxon>Caulobacteraceae</taxon>
        <taxon>Caulobacter</taxon>
    </lineage>
</organism>
<dbReference type="Pfam" id="PF03524">
    <property type="entry name" value="CagX"/>
    <property type="match status" value="1"/>
</dbReference>
<dbReference type="RefSeq" id="WP_232793193.1">
    <property type="nucleotide sequence ID" value="NZ_JADWOX010000011.1"/>
</dbReference>
<keyword evidence="5" id="KW-1185">Reference proteome</keyword>
<evidence type="ECO:0000256" key="2">
    <source>
        <dbReference type="ARBA" id="ARBA00022729"/>
    </source>
</evidence>
<accession>A0ABS0T0C4</accession>
<dbReference type="InterPro" id="IPR038161">
    <property type="entry name" value="VirB9/CagX/TrbG_C_sf"/>
</dbReference>
<evidence type="ECO:0000256" key="1">
    <source>
        <dbReference type="ARBA" id="ARBA00006135"/>
    </source>
</evidence>
<dbReference type="Gene3D" id="2.60.40.2500">
    <property type="match status" value="1"/>
</dbReference>
<keyword evidence="2 3" id="KW-0732">Signal</keyword>
<evidence type="ECO:0000313" key="4">
    <source>
        <dbReference type="EMBL" id="MBI1685161.1"/>
    </source>
</evidence>
<comment type="similarity">
    <text evidence="1">Belongs to the TrbG/VirB9 family.</text>
</comment>
<evidence type="ECO:0000256" key="3">
    <source>
        <dbReference type="SAM" id="SignalP"/>
    </source>
</evidence>
<dbReference type="NCBIfam" id="TIGR02775">
    <property type="entry name" value="TrbG_Ti"/>
    <property type="match status" value="1"/>
</dbReference>
<evidence type="ECO:0000313" key="5">
    <source>
        <dbReference type="Proteomes" id="UP000639859"/>
    </source>
</evidence>
<gene>
    <name evidence="4" type="primary">trbG</name>
    <name evidence="4" type="ORF">I4Q42_15935</name>
</gene>
<sequence length="288" mass="30554">MRSKTLSLAVLAIVATSAQALAGTTRSPPATGAVARANAAARIEPQGGAFAGAIQKFAWSEGGLYQVYAAPGRVTDIVLEPGEELAGPGPIAAGDTVRWVIGDTESGAGQERRVHILVKPTLPGLATNLVINTSRRTYYVELRASATTYMASVSWSYPQDSLLAIKRAKAAATPGAPEAATAPPAPAPVTASLALNFDYRLSGDKVGWRPQQVFDDGQKVYLVFSAQVSTGELPPLFLLDAAGKAELVNYRVDGRRMIVDRLFDRAELRLGDKRKARKVRIERAGGAR</sequence>
<feature type="chain" id="PRO_5045991096" evidence="3">
    <location>
        <begin position="23"/>
        <end position="288"/>
    </location>
</feature>
<proteinExistence type="inferred from homology"/>
<reference evidence="4 5" key="1">
    <citation type="submission" date="2020-11" db="EMBL/GenBank/DDBJ databases">
        <title>genome sequence of strain KACC 18849.</title>
        <authorList>
            <person name="Gao J."/>
            <person name="Zhang X."/>
        </authorList>
    </citation>
    <scope>NUCLEOTIDE SEQUENCE [LARGE SCALE GENOMIC DNA]</scope>
    <source>
        <strain evidence="4 5">KACC 18849</strain>
    </source>
</reference>
<dbReference type="InterPro" id="IPR010258">
    <property type="entry name" value="Conjugal_tfr_TrbG/VirB9/CagX"/>
</dbReference>
<dbReference type="Proteomes" id="UP000639859">
    <property type="component" value="Unassembled WGS sequence"/>
</dbReference>
<feature type="signal peptide" evidence="3">
    <location>
        <begin position="1"/>
        <end position="22"/>
    </location>
</feature>
<dbReference type="CDD" id="cd06911">
    <property type="entry name" value="VirB9_CagX_TrbG"/>
    <property type="match status" value="1"/>
</dbReference>
<dbReference type="InterPro" id="IPR033645">
    <property type="entry name" value="VirB9/CagX/TrbG_C"/>
</dbReference>
<dbReference type="EMBL" id="JADWOX010000011">
    <property type="protein sequence ID" value="MBI1685161.1"/>
    <property type="molecule type" value="Genomic_DNA"/>
</dbReference>
<comment type="caution">
    <text evidence="4">The sequence shown here is derived from an EMBL/GenBank/DDBJ whole genome shotgun (WGS) entry which is preliminary data.</text>
</comment>
<dbReference type="InterPro" id="IPR014142">
    <property type="entry name" value="TrbG_Ti"/>
</dbReference>
<protein>
    <submittedName>
        <fullName evidence="4">P-type conjugative transfer protein TrbG</fullName>
    </submittedName>
</protein>